<sequence length="75" mass="8767">MESDLVMANKTGVKSCQRFLLHKPHLIWKNDQEFVVEKYFICLDNRLAQSEPSIHGSNVYHTLLKNVWSSSHHVM</sequence>
<evidence type="ECO:0000313" key="1">
    <source>
        <dbReference type="EMBL" id="KAK7342438.1"/>
    </source>
</evidence>
<proteinExistence type="predicted"/>
<dbReference type="AlphaFoldDB" id="A0AAN9QTB6"/>
<gene>
    <name evidence="1" type="ORF">VNO80_25390</name>
</gene>
<protein>
    <submittedName>
        <fullName evidence="1">Uncharacterized protein</fullName>
    </submittedName>
</protein>
<organism evidence="1 2">
    <name type="scientific">Phaseolus coccineus</name>
    <name type="common">Scarlet runner bean</name>
    <name type="synonym">Phaseolus multiflorus</name>
    <dbReference type="NCBI Taxonomy" id="3886"/>
    <lineage>
        <taxon>Eukaryota</taxon>
        <taxon>Viridiplantae</taxon>
        <taxon>Streptophyta</taxon>
        <taxon>Embryophyta</taxon>
        <taxon>Tracheophyta</taxon>
        <taxon>Spermatophyta</taxon>
        <taxon>Magnoliopsida</taxon>
        <taxon>eudicotyledons</taxon>
        <taxon>Gunneridae</taxon>
        <taxon>Pentapetalae</taxon>
        <taxon>rosids</taxon>
        <taxon>fabids</taxon>
        <taxon>Fabales</taxon>
        <taxon>Fabaceae</taxon>
        <taxon>Papilionoideae</taxon>
        <taxon>50 kb inversion clade</taxon>
        <taxon>NPAAA clade</taxon>
        <taxon>indigoferoid/millettioid clade</taxon>
        <taxon>Phaseoleae</taxon>
        <taxon>Phaseolus</taxon>
    </lineage>
</organism>
<dbReference type="EMBL" id="JAYMYR010000009">
    <property type="protein sequence ID" value="KAK7342438.1"/>
    <property type="molecule type" value="Genomic_DNA"/>
</dbReference>
<reference evidence="1 2" key="1">
    <citation type="submission" date="2024-01" db="EMBL/GenBank/DDBJ databases">
        <title>The genomes of 5 underutilized Papilionoideae crops provide insights into root nodulation and disease resistanc.</title>
        <authorList>
            <person name="Jiang F."/>
        </authorList>
    </citation>
    <scope>NUCLEOTIDE SEQUENCE [LARGE SCALE GENOMIC DNA]</scope>
    <source>
        <strain evidence="1">JINMINGXINNONG_FW02</strain>
        <tissue evidence="1">Leaves</tissue>
    </source>
</reference>
<keyword evidence="2" id="KW-1185">Reference proteome</keyword>
<accession>A0AAN9QTB6</accession>
<dbReference type="Proteomes" id="UP001374584">
    <property type="component" value="Unassembled WGS sequence"/>
</dbReference>
<evidence type="ECO:0000313" key="2">
    <source>
        <dbReference type="Proteomes" id="UP001374584"/>
    </source>
</evidence>
<comment type="caution">
    <text evidence="1">The sequence shown here is derived from an EMBL/GenBank/DDBJ whole genome shotgun (WGS) entry which is preliminary data.</text>
</comment>
<name>A0AAN9QTB6_PHACN</name>